<dbReference type="PATRIC" id="fig|797209.4.peg.4241"/>
<dbReference type="OrthoDB" id="45790at2157"/>
<keyword evidence="1 6" id="KW-0489">Methyltransferase</keyword>
<gene>
    <name evidence="7" type="ORF">SAMN05444342_1652</name>
    <name evidence="6" type="ORF">ZOD2009_21622</name>
</gene>
<keyword evidence="2" id="KW-0808">Transferase</keyword>
<name>E7QZT1_HALPU</name>
<dbReference type="InterPro" id="IPR050953">
    <property type="entry name" value="N4_N6_ade-DNA_methylase"/>
</dbReference>
<sequence length="920" mass="102538">MDSEAAFRTRLRAAIAGVVSSHETRFETPCEELPDGGLLVPASERDGIVLETTAADVDPHSPAAIRRGKRRAREHGTFAFVTANETDAFLFRGAETDADTPAPNFDRRWYDLRSSTLAEFGERVLDDAVALRDDDESPTRYEEFVVGRLRSFHASLYPRYESSIRDAFAEDDRFRDSLVSWARENGYPVAEPDVERTVRIAARLSAYLAMARLVFAERRREGDSDEPGAIGALFAGRTDVGLDGTELFDAVPTDAETNERLRAFADSIEREPLSEVDIDIAGWVYERLIPDDERTRLGQFYTPDEIGRLLSRWAIRSPDDRVLDPASGTGSLTVHAYDRLDELGTRSHWDPLERLTAVDVDGFSLRLLALNLASRGGHDPANGPFAADRFAYHRDFFDLDPDTVGRFDATVANPPYVRQECLAADREHFREHLADFGPGSDGIYADGEKEIDGRSDLYCYFLTHATGFLREGARLAWVVPTKWMVADYGPSLQRFLYDHYTVEAVVGFRNRLFDDALVDTVLLLLERTDDEAVRRATETNFVRINERMDSDDILDVIDRTYDIDDGDHLTIRGESSHRVVAVRQSHLADHLGEKLHRYITAPALHTAVVEHDATVPLSEVATITRGKKTGANPIFVLDADDVRSRDVEERFLRPAIKSVREIDGYEYTTDDAEKWMLDVADYVERVLSDAGGDVDSDTDADDRAAFVTSALERDGYSGISSYLRWAETHPSRTNASLASNDPWFDMGSLDSKTAPIVCPQAMDTRRFFARTDGEVVASNRFLLVRPRTVDSTLLLGLLNASLTKIVVESHGRVTGGGAVNLSSSDLRTLRVVDPSSLTDEQRTAVRDGFESLVAGDGDGQNAIDGAVIDVLDLDLDLGVDELQEVARTLKRIRRTKGREVESPVRKLDALEDRIEMGLGE</sequence>
<dbReference type="STRING" id="797209.GCA_000376445_01382"/>
<evidence type="ECO:0000256" key="2">
    <source>
        <dbReference type="ARBA" id="ARBA00022679"/>
    </source>
</evidence>
<dbReference type="PRINTS" id="PR00507">
    <property type="entry name" value="N12N6MTFRASE"/>
</dbReference>
<dbReference type="InterPro" id="IPR003356">
    <property type="entry name" value="DNA_methylase_A-5"/>
</dbReference>
<dbReference type="AlphaFoldDB" id="E7QZT1"/>
<dbReference type="EMBL" id="FRAN01000002">
    <property type="protein sequence ID" value="SHK55366.1"/>
    <property type="molecule type" value="Genomic_DNA"/>
</dbReference>
<evidence type="ECO:0000313" key="9">
    <source>
        <dbReference type="Proteomes" id="UP000184203"/>
    </source>
</evidence>
<accession>E7QZT1</accession>
<evidence type="ECO:0000259" key="4">
    <source>
        <dbReference type="Pfam" id="PF02384"/>
    </source>
</evidence>
<evidence type="ECO:0000313" key="7">
    <source>
        <dbReference type="EMBL" id="SHK55366.1"/>
    </source>
</evidence>
<dbReference type="EMBL" id="AEMG01000030">
    <property type="protein sequence ID" value="EFW89825.1"/>
    <property type="molecule type" value="Genomic_DNA"/>
</dbReference>
<dbReference type="GO" id="GO:0032259">
    <property type="term" value="P:methylation"/>
    <property type="evidence" value="ECO:0007669"/>
    <property type="project" value="UniProtKB-KW"/>
</dbReference>
<dbReference type="CDD" id="cd02440">
    <property type="entry name" value="AdoMet_MTases"/>
    <property type="match status" value="1"/>
</dbReference>
<keyword evidence="3" id="KW-0949">S-adenosyl-L-methionine</keyword>
<dbReference type="Proteomes" id="UP000003751">
    <property type="component" value="Unassembled WGS sequence"/>
</dbReference>
<feature type="domain" description="Type II methyltransferase M.Eco57I C-terminal" evidence="5">
    <location>
        <begin position="606"/>
        <end position="838"/>
    </location>
</feature>
<dbReference type="SUPFAM" id="SSF53335">
    <property type="entry name" value="S-adenosyl-L-methionine-dependent methyltransferases"/>
    <property type="match status" value="1"/>
</dbReference>
<organism evidence="6 8">
    <name type="scientific">Haladaptatus paucihalophilus DX253</name>
    <dbReference type="NCBI Taxonomy" id="797209"/>
    <lineage>
        <taxon>Archaea</taxon>
        <taxon>Methanobacteriati</taxon>
        <taxon>Methanobacteriota</taxon>
        <taxon>Stenosarchaea group</taxon>
        <taxon>Halobacteria</taxon>
        <taxon>Halobacteriales</taxon>
        <taxon>Haladaptataceae</taxon>
        <taxon>Haladaptatus</taxon>
    </lineage>
</organism>
<evidence type="ECO:0000256" key="3">
    <source>
        <dbReference type="ARBA" id="ARBA00022691"/>
    </source>
</evidence>
<dbReference type="InterPro" id="IPR029063">
    <property type="entry name" value="SAM-dependent_MTases_sf"/>
</dbReference>
<dbReference type="eggNOG" id="arCOG02632">
    <property type="taxonomic scope" value="Archaea"/>
</dbReference>
<dbReference type="GO" id="GO:0003677">
    <property type="term" value="F:DNA binding"/>
    <property type="evidence" value="ECO:0007669"/>
    <property type="project" value="InterPro"/>
</dbReference>
<reference evidence="9" key="3">
    <citation type="submission" date="2016-11" db="EMBL/GenBank/DDBJ databases">
        <authorList>
            <person name="Varghese N."/>
            <person name="Submissions S."/>
        </authorList>
    </citation>
    <scope>NUCLEOTIDE SEQUENCE [LARGE SCALE GENOMIC DNA]</scope>
    <source>
        <strain evidence="9">DX253</strain>
    </source>
</reference>
<evidence type="ECO:0000313" key="8">
    <source>
        <dbReference type="Proteomes" id="UP000003751"/>
    </source>
</evidence>
<dbReference type="PANTHER" id="PTHR33841:SF5">
    <property type="entry name" value="DNA METHYLASE (MODIFICATION METHYLASE) (METHYLTRANSFERASE)-RELATED"/>
    <property type="match status" value="1"/>
</dbReference>
<protein>
    <submittedName>
        <fullName evidence="6 7">N-6 DNA methylase</fullName>
    </submittedName>
</protein>
<dbReference type="REBASE" id="692936">
    <property type="entry name" value="HpaD253ORF21622P"/>
</dbReference>
<dbReference type="Gene3D" id="3.40.50.150">
    <property type="entry name" value="Vaccinia Virus protein VP39"/>
    <property type="match status" value="1"/>
</dbReference>
<feature type="domain" description="DNA methylase adenine-specific" evidence="4">
    <location>
        <begin position="277"/>
        <end position="549"/>
    </location>
</feature>
<dbReference type="Pfam" id="PF02384">
    <property type="entry name" value="N6_Mtase"/>
    <property type="match status" value="1"/>
</dbReference>
<reference evidence="6 8" key="1">
    <citation type="journal article" date="2014" name="ISME J.">
        <title>Trehalose/2-sulfotrehalose biosynthesis and glycine-betaine uptake are widely spread mechanisms for osmoadaptation in the Halobacteriales.</title>
        <authorList>
            <person name="Youssef N.H."/>
            <person name="Savage-Ashlock K.N."/>
            <person name="McCully A.L."/>
            <person name="Luedtke B."/>
            <person name="Shaw E.I."/>
            <person name="Hoff W.D."/>
            <person name="Elshahed M.S."/>
        </authorList>
    </citation>
    <scope>NUCLEOTIDE SEQUENCE [LARGE SCALE GENOMIC DNA]</scope>
    <source>
        <strain evidence="6 8">DX253</strain>
    </source>
</reference>
<dbReference type="Proteomes" id="UP000184203">
    <property type="component" value="Unassembled WGS sequence"/>
</dbReference>
<dbReference type="PANTHER" id="PTHR33841">
    <property type="entry name" value="DNA METHYLTRANSFERASE YEEA-RELATED"/>
    <property type="match status" value="1"/>
</dbReference>
<dbReference type="GO" id="GO:0008170">
    <property type="term" value="F:N-methyltransferase activity"/>
    <property type="evidence" value="ECO:0007669"/>
    <property type="project" value="InterPro"/>
</dbReference>
<evidence type="ECO:0000313" key="6">
    <source>
        <dbReference type="EMBL" id="EFW89825.1"/>
    </source>
</evidence>
<proteinExistence type="predicted"/>
<dbReference type="RefSeq" id="WP_007983463.1">
    <property type="nucleotide sequence ID" value="NZ_AEMG01000030.1"/>
</dbReference>
<dbReference type="Pfam" id="PF22837">
    <property type="entry name" value="M_Eco57I_C"/>
    <property type="match status" value="1"/>
</dbReference>
<reference evidence="7" key="2">
    <citation type="submission" date="2016-11" db="EMBL/GenBank/DDBJ databases">
        <authorList>
            <person name="Jaros S."/>
            <person name="Januszkiewicz K."/>
            <person name="Wedrychowicz H."/>
        </authorList>
    </citation>
    <scope>NUCLEOTIDE SEQUENCE [LARGE SCALE GENOMIC DNA]</scope>
    <source>
        <strain evidence="7">DX253</strain>
    </source>
</reference>
<keyword evidence="9" id="KW-1185">Reference proteome</keyword>
<evidence type="ECO:0000256" key="1">
    <source>
        <dbReference type="ARBA" id="ARBA00022603"/>
    </source>
</evidence>
<dbReference type="InterPro" id="IPR054520">
    <property type="entry name" value="M_Eco57I_C"/>
</dbReference>
<evidence type="ECO:0000259" key="5">
    <source>
        <dbReference type="Pfam" id="PF22837"/>
    </source>
</evidence>